<reference evidence="2" key="1">
    <citation type="journal article" date="2020" name="Stud. Mycol.">
        <title>101 Dothideomycetes genomes: a test case for predicting lifestyles and emergence of pathogens.</title>
        <authorList>
            <person name="Haridas S."/>
            <person name="Albert R."/>
            <person name="Binder M."/>
            <person name="Bloem J."/>
            <person name="Labutti K."/>
            <person name="Salamov A."/>
            <person name="Andreopoulos B."/>
            <person name="Baker S."/>
            <person name="Barry K."/>
            <person name="Bills G."/>
            <person name="Bluhm B."/>
            <person name="Cannon C."/>
            <person name="Castanera R."/>
            <person name="Culley D."/>
            <person name="Daum C."/>
            <person name="Ezra D."/>
            <person name="Gonzalez J."/>
            <person name="Henrissat B."/>
            <person name="Kuo A."/>
            <person name="Liang C."/>
            <person name="Lipzen A."/>
            <person name="Lutzoni F."/>
            <person name="Magnuson J."/>
            <person name="Mondo S."/>
            <person name="Nolan M."/>
            <person name="Ohm R."/>
            <person name="Pangilinan J."/>
            <person name="Park H.-J."/>
            <person name="Ramirez L."/>
            <person name="Alfaro M."/>
            <person name="Sun H."/>
            <person name="Tritt A."/>
            <person name="Yoshinaga Y."/>
            <person name="Zwiers L.-H."/>
            <person name="Turgeon B."/>
            <person name="Goodwin S."/>
            <person name="Spatafora J."/>
            <person name="Crous P."/>
            <person name="Grigoriev I."/>
        </authorList>
    </citation>
    <scope>NUCLEOTIDE SEQUENCE</scope>
    <source>
        <strain evidence="2">CBS 133067</strain>
    </source>
</reference>
<gene>
    <name evidence="2" type="ORF">NA57DRAFT_59046</name>
</gene>
<evidence type="ECO:0000313" key="2">
    <source>
        <dbReference type="EMBL" id="KAF2095985.1"/>
    </source>
</evidence>
<sequence length="510" mass="56180">MSFSRQSHVYRNPFSQGRMAMSETIKLASVLVNRFPSEAIKFITDCDQSAPGALTECVQAACEVGRLSFHAVMAEEEGHVSELPYRSTPVNRKGPPRSRHTSLPEKPIAPLSPPPSSQASSPVLTSQTSKQQSSPDGEEIICAFNADNERKMLNMTRASGSYHLISENIVSKRLRMAPQTLGGPIQIRYNDALLTVYQQVTFTWMRQGSSRTHETTFFLVSPNLIDPDLVLGDLDPESTLLHLNNCQYPYFSPWGVEANTDSYSLVRASVSPLHNDPRMAHPFPQRESQHGPRFQGIDPTQSIADSSLYESQDAMSSHPDTVVPMSRRPSANQSVSGLGQRLRPTTLDMSNASNSRQSPNSSRIPRRQASSGSSSGSPNIDPSRVSGRTAFDSSPRTPLRNQSSPTAESTPVTLVWNGSQIAAKLELNAPGESFFLSLQRPLRRIKCSLDRDLHYARFSTEKGVTAAASCVVSLVEEEVSDEWEQAVDWIKSKRGSTPRGIFVMIEQDEG</sequence>
<dbReference type="EMBL" id="ML978130">
    <property type="protein sequence ID" value="KAF2095985.1"/>
    <property type="molecule type" value="Genomic_DNA"/>
</dbReference>
<feature type="compositionally biased region" description="Polar residues" evidence="1">
    <location>
        <begin position="298"/>
        <end position="319"/>
    </location>
</feature>
<evidence type="ECO:0000256" key="1">
    <source>
        <dbReference type="SAM" id="MobiDB-lite"/>
    </source>
</evidence>
<protein>
    <submittedName>
        <fullName evidence="2">Uncharacterized protein</fullName>
    </submittedName>
</protein>
<dbReference type="Proteomes" id="UP000799772">
    <property type="component" value="Unassembled WGS sequence"/>
</dbReference>
<comment type="caution">
    <text evidence="2">The sequence shown here is derived from an EMBL/GenBank/DDBJ whole genome shotgun (WGS) entry which is preliminary data.</text>
</comment>
<feature type="compositionally biased region" description="Polar residues" evidence="1">
    <location>
        <begin position="347"/>
        <end position="363"/>
    </location>
</feature>
<feature type="compositionally biased region" description="Polar residues" evidence="1">
    <location>
        <begin position="123"/>
        <end position="135"/>
    </location>
</feature>
<name>A0A9P4IB29_9PEZI</name>
<evidence type="ECO:0000313" key="3">
    <source>
        <dbReference type="Proteomes" id="UP000799772"/>
    </source>
</evidence>
<organism evidence="2 3">
    <name type="scientific">Rhizodiscina lignyota</name>
    <dbReference type="NCBI Taxonomy" id="1504668"/>
    <lineage>
        <taxon>Eukaryota</taxon>
        <taxon>Fungi</taxon>
        <taxon>Dikarya</taxon>
        <taxon>Ascomycota</taxon>
        <taxon>Pezizomycotina</taxon>
        <taxon>Dothideomycetes</taxon>
        <taxon>Pleosporomycetidae</taxon>
        <taxon>Aulographales</taxon>
        <taxon>Rhizodiscinaceae</taxon>
        <taxon>Rhizodiscina</taxon>
    </lineage>
</organism>
<feature type="compositionally biased region" description="Polar residues" evidence="1">
    <location>
        <begin position="391"/>
        <end position="411"/>
    </location>
</feature>
<feature type="region of interest" description="Disordered" evidence="1">
    <location>
        <begin position="81"/>
        <end position="137"/>
    </location>
</feature>
<dbReference type="AlphaFoldDB" id="A0A9P4IB29"/>
<accession>A0A9P4IB29</accession>
<feature type="region of interest" description="Disordered" evidence="1">
    <location>
        <begin position="276"/>
        <end position="411"/>
    </location>
</feature>
<dbReference type="OrthoDB" id="3677625at2759"/>
<proteinExistence type="predicted"/>
<keyword evidence="3" id="KW-1185">Reference proteome</keyword>